<evidence type="ECO:0000313" key="6">
    <source>
        <dbReference type="EMBL" id="CAI9112694.1"/>
    </source>
</evidence>
<dbReference type="SUPFAM" id="SSF54928">
    <property type="entry name" value="RNA-binding domain, RBD"/>
    <property type="match status" value="2"/>
</dbReference>
<dbReference type="Gene3D" id="3.30.70.330">
    <property type="match status" value="2"/>
</dbReference>
<feature type="compositionally biased region" description="Pro residues" evidence="4">
    <location>
        <begin position="186"/>
        <end position="196"/>
    </location>
</feature>
<feature type="domain" description="RRM" evidence="5">
    <location>
        <begin position="107"/>
        <end position="184"/>
    </location>
</feature>
<organism evidence="6 7">
    <name type="scientific">Oldenlandia corymbosa var. corymbosa</name>
    <dbReference type="NCBI Taxonomy" id="529605"/>
    <lineage>
        <taxon>Eukaryota</taxon>
        <taxon>Viridiplantae</taxon>
        <taxon>Streptophyta</taxon>
        <taxon>Embryophyta</taxon>
        <taxon>Tracheophyta</taxon>
        <taxon>Spermatophyta</taxon>
        <taxon>Magnoliopsida</taxon>
        <taxon>eudicotyledons</taxon>
        <taxon>Gunneridae</taxon>
        <taxon>Pentapetalae</taxon>
        <taxon>asterids</taxon>
        <taxon>lamiids</taxon>
        <taxon>Gentianales</taxon>
        <taxon>Rubiaceae</taxon>
        <taxon>Rubioideae</taxon>
        <taxon>Spermacoceae</taxon>
        <taxon>Hedyotis-Oldenlandia complex</taxon>
        <taxon>Oldenlandia</taxon>
    </lineage>
</organism>
<dbReference type="InterPro" id="IPR012677">
    <property type="entry name" value="Nucleotide-bd_a/b_plait_sf"/>
</dbReference>
<dbReference type="Proteomes" id="UP001161247">
    <property type="component" value="Chromosome 7"/>
</dbReference>
<dbReference type="GO" id="GO:0006417">
    <property type="term" value="P:regulation of translation"/>
    <property type="evidence" value="ECO:0007669"/>
    <property type="project" value="TreeGrafter"/>
</dbReference>
<evidence type="ECO:0000313" key="7">
    <source>
        <dbReference type="Proteomes" id="UP001161247"/>
    </source>
</evidence>
<evidence type="ECO:0000259" key="5">
    <source>
        <dbReference type="PROSITE" id="PS50102"/>
    </source>
</evidence>
<evidence type="ECO:0000256" key="3">
    <source>
        <dbReference type="PROSITE-ProRule" id="PRU00176"/>
    </source>
</evidence>
<keyword evidence="1" id="KW-0677">Repeat</keyword>
<sequence length="398" mass="42932">MGGYKLFLGGISWHTDEDRLREYFTRYGEVVEAVVMRNPKTGGARGFGFVVFADPEAAESAVVDKQHMIDGRTVEAKTAFPRVEKQQPVITNTNNTNSSSLIPGRTKKVFVGGLESTVRESELKKYFEQYGGIKDVAVMRDPNTRKPRGFGFVTYHSEDAVELVLRRTFHLLNGKMVEVQRAVPKQPTPPPMPPSGRPNSYSPSPLVGYTNHGYYNRPDDFLTGFRMEDNLGIRTGLSQFGYPDGYGMGVNLDPGLSPPRFREVLGFNDNGKVLRPYFGGNYNTPPPPLGLNTDSFSGSRGDSTILLGSYLGSGRSGGSGSRVYGESTYGLGSGSGGIGRSGSAFGDPDWQFAASDHQVGGTGFFGYGVGNSSPQDFEGIVGSYSTIANRQSNGGIAA</sequence>
<gene>
    <name evidence="6" type="ORF">OLC1_LOCUS19835</name>
</gene>
<dbReference type="SMART" id="SM00360">
    <property type="entry name" value="RRM"/>
    <property type="match status" value="2"/>
</dbReference>
<evidence type="ECO:0000256" key="2">
    <source>
        <dbReference type="ARBA" id="ARBA00022884"/>
    </source>
</evidence>
<evidence type="ECO:0000256" key="4">
    <source>
        <dbReference type="SAM" id="MobiDB-lite"/>
    </source>
</evidence>
<feature type="region of interest" description="Disordered" evidence="4">
    <location>
        <begin position="183"/>
        <end position="203"/>
    </location>
</feature>
<proteinExistence type="predicted"/>
<dbReference type="Pfam" id="PF00076">
    <property type="entry name" value="RRM_1"/>
    <property type="match status" value="2"/>
</dbReference>
<evidence type="ECO:0000256" key="1">
    <source>
        <dbReference type="ARBA" id="ARBA00022737"/>
    </source>
</evidence>
<dbReference type="InterPro" id="IPR000504">
    <property type="entry name" value="RRM_dom"/>
</dbReference>
<accession>A0AAV1E0Y8</accession>
<keyword evidence="2 3" id="KW-0694">RNA-binding</keyword>
<dbReference type="EMBL" id="OX459124">
    <property type="protein sequence ID" value="CAI9112694.1"/>
    <property type="molecule type" value="Genomic_DNA"/>
</dbReference>
<name>A0AAV1E0Y8_OLDCO</name>
<dbReference type="PANTHER" id="PTHR48032">
    <property type="entry name" value="RNA-BINDING PROTEIN MUSASHI HOMOLOG RBP6"/>
    <property type="match status" value="1"/>
</dbReference>
<feature type="domain" description="RRM" evidence="5">
    <location>
        <begin position="4"/>
        <end position="81"/>
    </location>
</feature>
<protein>
    <submittedName>
        <fullName evidence="6">OLC1v1013170C1</fullName>
    </submittedName>
</protein>
<dbReference type="PROSITE" id="PS50102">
    <property type="entry name" value="RRM"/>
    <property type="match status" value="2"/>
</dbReference>
<dbReference type="InterPro" id="IPR035979">
    <property type="entry name" value="RBD_domain_sf"/>
</dbReference>
<keyword evidence="7" id="KW-1185">Reference proteome</keyword>
<reference evidence="6" key="1">
    <citation type="submission" date="2023-03" db="EMBL/GenBank/DDBJ databases">
        <authorList>
            <person name="Julca I."/>
        </authorList>
    </citation>
    <scope>NUCLEOTIDE SEQUENCE</scope>
</reference>
<dbReference type="GO" id="GO:0003729">
    <property type="term" value="F:mRNA binding"/>
    <property type="evidence" value="ECO:0007669"/>
    <property type="project" value="TreeGrafter"/>
</dbReference>
<dbReference type="AlphaFoldDB" id="A0AAV1E0Y8"/>
<dbReference type="PANTHER" id="PTHR48032:SF6">
    <property type="entry name" value="RNA-BINDING (RRM_RBD_RNP MOTIFS) FAMILY PROTEIN"/>
    <property type="match status" value="1"/>
</dbReference>